<feature type="transmembrane region" description="Helical" evidence="12">
    <location>
        <begin position="37"/>
        <end position="56"/>
    </location>
</feature>
<evidence type="ECO:0000256" key="2">
    <source>
        <dbReference type="ARBA" id="ARBA00009283"/>
    </source>
</evidence>
<dbReference type="GO" id="GO:0046036">
    <property type="term" value="P:CTP metabolic process"/>
    <property type="evidence" value="ECO:0007669"/>
    <property type="project" value="TreeGrafter"/>
</dbReference>
<name>A0AAX7UKU8_ASTCA</name>
<dbReference type="CTD" id="9583"/>
<evidence type="ECO:0000256" key="4">
    <source>
        <dbReference type="ARBA" id="ARBA00022692"/>
    </source>
</evidence>
<dbReference type="PANTHER" id="PTHR11782">
    <property type="entry name" value="ADENOSINE/GUANOSINE DIPHOSPHATASE"/>
    <property type="match status" value="1"/>
</dbReference>
<evidence type="ECO:0000256" key="3">
    <source>
        <dbReference type="ARBA" id="ARBA00012445"/>
    </source>
</evidence>
<dbReference type="Proteomes" id="UP000265100">
    <property type="component" value="Chromosome 12"/>
</dbReference>
<reference evidence="14" key="2">
    <citation type="submission" date="2023-03" db="EMBL/GenBank/DDBJ databases">
        <authorList>
            <consortium name="Wellcome Sanger Institute Data Sharing"/>
        </authorList>
    </citation>
    <scope>NUCLEOTIDE SEQUENCE [LARGE SCALE GENOMIC DNA]</scope>
</reference>
<dbReference type="Gene3D" id="3.30.420.40">
    <property type="match status" value="1"/>
</dbReference>
<keyword evidence="8" id="KW-0325">Glycoprotein</keyword>
<evidence type="ECO:0000256" key="12">
    <source>
        <dbReference type="SAM" id="Phobius"/>
    </source>
</evidence>
<protein>
    <recommendedName>
        <fullName evidence="3">nucleoside-triphosphate phosphatase</fullName>
        <ecNumber evidence="3">3.6.1.15</ecNumber>
    </recommendedName>
</protein>
<comment type="subcellular location">
    <subcellularLocation>
        <location evidence="1">Endomembrane system</location>
        <topology evidence="1">Multi-pass membrane protein</topology>
    </subcellularLocation>
</comment>
<sequence length="621" mass="71166">MSIMGRISFSCLFPASWHFSLSSQVLPRLLIPSIRQLLFISLVVCLIGLLYLLLVAGKGHVSWITKENHFHRHLARVTDIDATDTTNPNLNYGLVVDCGSSGSRVFVYCWPRHNGNPHELLDIRQMRDQNRKPVVMKIKPGISELAKTPEKASDYIYPLLSFAAQHIPKHKHQETPLYVLCTAGMRILPENQQEALLEDLRTDIPVHFNFLFSDSHVEVISGKQEGVYAWIGINFVLGRFDHVHNDGEAVVEVHVPGGDQQEMLLRKRTTGVLDMGGVSTQIAYEVPKTVSFASPQQEEIAKNLLAEFNLGCDVHRTEHVYRVYVSTFLGYGGNAARQRYEENLIRNTAARNRLLDQHIGETVESPLLDPCLPTDLQDEIGPPTQHLYLRGTGDFDQCRQILQPFLNRTNDTQTSLNGVYQPAIDYSNSQFYGFSEFYYCMEDVLRMGGDYNASKYAKAAKSYCATQWKILRERFESGLYASHADLHRLKYQCFKSAWMYEVLHTGFSFPTNYKNLKTALLVYDKEVQWTLGAILYRTRFLPLRDIQQESLKGAHSHWRHSFSFVNNHYLFLACFFIVLLSIILYLRRLRRIHRRTAQRCTPSSVPWLEEGLASPTILINL</sequence>
<dbReference type="Gene3D" id="3.30.420.150">
    <property type="entry name" value="Exopolyphosphatase. Domain 2"/>
    <property type="match status" value="1"/>
</dbReference>
<dbReference type="FunFam" id="3.30.420.150:FF:000003">
    <property type="entry name" value="ectonucleoside triphosphate diphosphohydrolase 7"/>
    <property type="match status" value="1"/>
</dbReference>
<evidence type="ECO:0000256" key="6">
    <source>
        <dbReference type="ARBA" id="ARBA00022989"/>
    </source>
</evidence>
<dbReference type="GO" id="GO:0004382">
    <property type="term" value="F:GDP phosphatase activity"/>
    <property type="evidence" value="ECO:0007669"/>
    <property type="project" value="TreeGrafter"/>
</dbReference>
<keyword evidence="4 12" id="KW-0812">Transmembrane</keyword>
<keyword evidence="6 12" id="KW-1133">Transmembrane helix</keyword>
<reference evidence="13 14" key="1">
    <citation type="submission" date="2018-05" db="EMBL/GenBank/DDBJ databases">
        <authorList>
            <person name="Datahose"/>
        </authorList>
    </citation>
    <scope>NUCLEOTIDE SEQUENCE</scope>
</reference>
<feature type="transmembrane region" description="Helical" evidence="12">
    <location>
        <begin position="569"/>
        <end position="586"/>
    </location>
</feature>
<evidence type="ECO:0000313" key="14">
    <source>
        <dbReference type="Proteomes" id="UP000265100"/>
    </source>
</evidence>
<keyword evidence="10" id="KW-0547">Nucleotide-binding</keyword>
<feature type="binding site" evidence="10">
    <location>
        <begin position="277"/>
        <end position="281"/>
    </location>
    <ligand>
        <name>ATP</name>
        <dbReference type="ChEBI" id="CHEBI:30616"/>
    </ligand>
</feature>
<keyword evidence="14" id="KW-1185">Reference proteome</keyword>
<dbReference type="GO" id="GO:0006256">
    <property type="term" value="P:UDP catabolic process"/>
    <property type="evidence" value="ECO:0007669"/>
    <property type="project" value="TreeGrafter"/>
</dbReference>
<evidence type="ECO:0000313" key="13">
    <source>
        <dbReference type="Ensembl" id="ENSACLP00000069392.1"/>
    </source>
</evidence>
<dbReference type="RefSeq" id="XP_026042412.1">
    <property type="nucleotide sequence ID" value="XM_026186627.1"/>
</dbReference>
<dbReference type="PROSITE" id="PS01238">
    <property type="entry name" value="GDA1_CD39_NTPASE"/>
    <property type="match status" value="1"/>
</dbReference>
<feature type="active site" description="Proton acceptor" evidence="9">
    <location>
        <position position="225"/>
    </location>
</feature>
<proteinExistence type="inferred from homology"/>
<dbReference type="PANTHER" id="PTHR11782:SF29">
    <property type="entry name" value="ECTONUCLEOSIDE TRIPHOSPHATE DIPHOSPHOHYDROLASE 4"/>
    <property type="match status" value="1"/>
</dbReference>
<dbReference type="Ensembl" id="ENSACLT00000049555.1">
    <property type="protein sequence ID" value="ENSACLP00000069392.1"/>
    <property type="gene ID" value="ENSACLG00000007758.2"/>
</dbReference>
<dbReference type="InterPro" id="IPR000407">
    <property type="entry name" value="GDA1_CD39_NTPase"/>
</dbReference>
<comment type="similarity">
    <text evidence="2 11">Belongs to the GDA1/CD39 NTPase family.</text>
</comment>
<reference evidence="13" key="3">
    <citation type="submission" date="2025-08" db="UniProtKB">
        <authorList>
            <consortium name="Ensembl"/>
        </authorList>
    </citation>
    <scope>IDENTIFICATION</scope>
</reference>
<dbReference type="FunFam" id="3.30.420.40:FF:000057">
    <property type="entry name" value="Ectonucleoside triphosphate diphosphohydrolase 4"/>
    <property type="match status" value="1"/>
</dbReference>
<dbReference type="GO" id="GO:0005794">
    <property type="term" value="C:Golgi apparatus"/>
    <property type="evidence" value="ECO:0007669"/>
    <property type="project" value="TreeGrafter"/>
</dbReference>
<reference evidence="13" key="4">
    <citation type="submission" date="2025-09" db="UniProtKB">
        <authorList>
            <consortium name="Ensembl"/>
        </authorList>
    </citation>
    <scope>IDENTIFICATION</scope>
</reference>
<keyword evidence="5 11" id="KW-0378">Hydrolase</keyword>
<evidence type="ECO:0000256" key="8">
    <source>
        <dbReference type="ARBA" id="ARBA00023180"/>
    </source>
</evidence>
<evidence type="ECO:0000256" key="1">
    <source>
        <dbReference type="ARBA" id="ARBA00004127"/>
    </source>
</evidence>
<dbReference type="EC" id="3.6.1.15" evidence="3"/>
<dbReference type="GO" id="GO:0045134">
    <property type="term" value="F:UDP phosphatase activity"/>
    <property type="evidence" value="ECO:0007669"/>
    <property type="project" value="TreeGrafter"/>
</dbReference>
<evidence type="ECO:0000256" key="5">
    <source>
        <dbReference type="ARBA" id="ARBA00022801"/>
    </source>
</evidence>
<evidence type="ECO:0000256" key="7">
    <source>
        <dbReference type="ARBA" id="ARBA00023136"/>
    </source>
</evidence>
<dbReference type="GO" id="GO:0017111">
    <property type="term" value="F:ribonucleoside triphosphate phosphatase activity"/>
    <property type="evidence" value="ECO:0007669"/>
    <property type="project" value="UniProtKB-EC"/>
</dbReference>
<keyword evidence="7 12" id="KW-0472">Membrane</keyword>
<accession>A0AAX7UKU8</accession>
<evidence type="ECO:0000256" key="9">
    <source>
        <dbReference type="PIRSR" id="PIRSR600407-1"/>
    </source>
</evidence>
<organism evidence="13 14">
    <name type="scientific">Astatotilapia calliptera</name>
    <name type="common">Eastern happy</name>
    <name type="synonym">Chromis callipterus</name>
    <dbReference type="NCBI Taxonomy" id="8154"/>
    <lineage>
        <taxon>Eukaryota</taxon>
        <taxon>Metazoa</taxon>
        <taxon>Chordata</taxon>
        <taxon>Craniata</taxon>
        <taxon>Vertebrata</taxon>
        <taxon>Euteleostomi</taxon>
        <taxon>Actinopterygii</taxon>
        <taxon>Neopterygii</taxon>
        <taxon>Teleostei</taxon>
        <taxon>Neoteleostei</taxon>
        <taxon>Acanthomorphata</taxon>
        <taxon>Ovalentaria</taxon>
        <taxon>Cichlomorphae</taxon>
        <taxon>Cichliformes</taxon>
        <taxon>Cichlidae</taxon>
        <taxon>African cichlids</taxon>
        <taxon>Pseudocrenilabrinae</taxon>
        <taxon>Haplochromini</taxon>
        <taxon>Astatotilapia</taxon>
    </lineage>
</organism>
<dbReference type="GO" id="GO:0005524">
    <property type="term" value="F:ATP binding"/>
    <property type="evidence" value="ECO:0007669"/>
    <property type="project" value="UniProtKB-KW"/>
</dbReference>
<evidence type="ECO:0000256" key="10">
    <source>
        <dbReference type="PIRSR" id="PIRSR600407-2"/>
    </source>
</evidence>
<keyword evidence="10" id="KW-0067">ATP-binding</keyword>
<dbReference type="AlphaFoldDB" id="A0AAX7UKU8"/>
<evidence type="ECO:0000256" key="11">
    <source>
        <dbReference type="RuleBase" id="RU003833"/>
    </source>
</evidence>
<dbReference type="GeneID" id="113033163"/>
<dbReference type="Pfam" id="PF01150">
    <property type="entry name" value="GDA1_CD39"/>
    <property type="match status" value="1"/>
</dbReference>
<dbReference type="GeneTree" id="ENSGT01150000286963"/>
<dbReference type="CDD" id="cd24045">
    <property type="entry name" value="ASKHA_NBD_NTPDase4-like"/>
    <property type="match status" value="1"/>
</dbReference>
<dbReference type="GO" id="GO:0016020">
    <property type="term" value="C:membrane"/>
    <property type="evidence" value="ECO:0007669"/>
    <property type="project" value="TreeGrafter"/>
</dbReference>